<name>A0A418NWU2_9SPHN</name>
<organism evidence="2 3">
    <name type="scientific">Aurantiacibacter zhengii</name>
    <dbReference type="NCBI Taxonomy" id="2307003"/>
    <lineage>
        <taxon>Bacteria</taxon>
        <taxon>Pseudomonadati</taxon>
        <taxon>Pseudomonadota</taxon>
        <taxon>Alphaproteobacteria</taxon>
        <taxon>Sphingomonadales</taxon>
        <taxon>Erythrobacteraceae</taxon>
        <taxon>Aurantiacibacter</taxon>
    </lineage>
</organism>
<evidence type="ECO:0000256" key="1">
    <source>
        <dbReference type="SAM" id="Phobius"/>
    </source>
</evidence>
<reference evidence="2 3" key="1">
    <citation type="submission" date="2018-08" db="EMBL/GenBank/DDBJ databases">
        <title>Erythrobacter zhengii sp.nov., a bacterium isolated from deep-sea sediment.</title>
        <authorList>
            <person name="Fang C."/>
            <person name="Wu Y.-H."/>
            <person name="Sun C."/>
            <person name="Wang H."/>
            <person name="Cheng H."/>
            <person name="Meng F.-X."/>
            <person name="Wang C.-S."/>
            <person name="Xu X.-W."/>
        </authorList>
    </citation>
    <scope>NUCLEOTIDE SEQUENCE [LARGE SCALE GENOMIC DNA]</scope>
    <source>
        <strain evidence="2 3">V18</strain>
    </source>
</reference>
<comment type="caution">
    <text evidence="2">The sequence shown here is derived from an EMBL/GenBank/DDBJ whole genome shotgun (WGS) entry which is preliminary data.</text>
</comment>
<dbReference type="EMBL" id="QXFL01000001">
    <property type="protein sequence ID" value="RIV89076.1"/>
    <property type="molecule type" value="Genomic_DNA"/>
</dbReference>
<proteinExistence type="predicted"/>
<gene>
    <name evidence="2" type="ORF">D2V07_02145</name>
</gene>
<dbReference type="Proteomes" id="UP000286576">
    <property type="component" value="Unassembled WGS sequence"/>
</dbReference>
<protein>
    <recommendedName>
        <fullName evidence="4">Glycine-rich domain-containing protein-like</fullName>
    </recommendedName>
</protein>
<sequence>MDALTSQKVEHDALRARLFTYSIGPDTAVLSFRDRLARENRWSPAYAKRVIREYYRFCFLAMTAGHEVTPSDQVDQTWHLHLTYTRDYWQRFCPDVLGAPLHHGPTAGGQAERARYYDQYAETLKSYQEAFGEAPPPDIWSPAADRFGEHPRAFRVFPSQVIFLKDVVGIVSLTALIAVVLGIGVALGVAWEG</sequence>
<evidence type="ECO:0000313" key="2">
    <source>
        <dbReference type="EMBL" id="RIV89076.1"/>
    </source>
</evidence>
<keyword evidence="1" id="KW-1133">Transmembrane helix</keyword>
<dbReference type="AlphaFoldDB" id="A0A418NWU2"/>
<evidence type="ECO:0008006" key="4">
    <source>
        <dbReference type="Google" id="ProtNLM"/>
    </source>
</evidence>
<keyword evidence="3" id="KW-1185">Reference proteome</keyword>
<keyword evidence="1" id="KW-0472">Membrane</keyword>
<dbReference type="RefSeq" id="WP_119584355.1">
    <property type="nucleotide sequence ID" value="NZ_CAWODQ010000001.1"/>
</dbReference>
<keyword evidence="1" id="KW-0812">Transmembrane</keyword>
<accession>A0A418NWU2</accession>
<dbReference type="OrthoDB" id="196672at2"/>
<feature type="transmembrane region" description="Helical" evidence="1">
    <location>
        <begin position="167"/>
        <end position="191"/>
    </location>
</feature>
<evidence type="ECO:0000313" key="3">
    <source>
        <dbReference type="Proteomes" id="UP000286576"/>
    </source>
</evidence>